<sequence length="95" mass="10942">MNYSAVALVLVCAYLWYANSLQNEIGIIKKLLVVIYESVDAKFNVLMQDIHRYHETVLQSISRLHNMTKHSVDLILVNSKKIDIINGKIDKILEK</sequence>
<keyword evidence="2" id="KW-1185">Reference proteome</keyword>
<dbReference type="KEGG" id="vg:40526945"/>
<dbReference type="EMBL" id="MF375894">
    <property type="protein sequence ID" value="AUV65272.1"/>
    <property type="molecule type" value="Genomic_DNA"/>
</dbReference>
<name>A0A2K9VS41_9ABAC</name>
<dbReference type="GeneID" id="40526945"/>
<protein>
    <submittedName>
        <fullName evidence="1">GP16</fullName>
    </submittedName>
</protein>
<reference evidence="1" key="1">
    <citation type="journal article" date="2017" name="Virus Genes">
        <title>The complete genome sequence of a third distinct baculovirus isolated from the true armyworm, Mythimna unipuncta, contains two copies of the lef-7 gene.</title>
        <authorList>
            <person name="Harrison R.L."/>
            <person name="Mowery J.D."/>
            <person name="Rowley D.L."/>
            <person name="Bauchan G.R."/>
            <person name="Theilmann D.A."/>
            <person name="Rohrmann G.F."/>
            <person name="Erlandson M.A."/>
        </authorList>
    </citation>
    <scope>NUCLEOTIDE SEQUENCE [LARGE SCALE GENOMIC DNA]</scope>
    <source>
        <strain evidence="1">#7</strain>
    </source>
</reference>
<organism evidence="1 2">
    <name type="scientific">Mythimna unipuncta nucleopolyhedrovirus</name>
    <dbReference type="NCBI Taxonomy" id="447897"/>
    <lineage>
        <taxon>Viruses</taxon>
        <taxon>Viruses incertae sedis</taxon>
        <taxon>Naldaviricetes</taxon>
        <taxon>Lefavirales</taxon>
        <taxon>Baculoviridae</taxon>
        <taxon>Alphabaculovirus</taxon>
    </lineage>
</organism>
<dbReference type="RefSeq" id="YP_009666665.1">
    <property type="nucleotide sequence ID" value="NC_043530.1"/>
</dbReference>
<accession>A0A2K9VS41</accession>
<evidence type="ECO:0000313" key="2">
    <source>
        <dbReference type="Proteomes" id="UP000297194"/>
    </source>
</evidence>
<evidence type="ECO:0000313" key="1">
    <source>
        <dbReference type="EMBL" id="AUV65272.1"/>
    </source>
</evidence>
<proteinExistence type="predicted"/>
<dbReference type="Proteomes" id="UP000297194">
    <property type="component" value="Segment"/>
</dbReference>